<reference evidence="1 2" key="1">
    <citation type="journal article" date="2019" name="Nat. Plants">
        <title>Stout camphor tree genome fills gaps in understanding of flowering plant genome evolution.</title>
        <authorList>
            <person name="Chaw S.M."/>
            <person name="Liu Y.C."/>
            <person name="Wu Y.W."/>
            <person name="Wang H.Y."/>
            <person name="Lin C.I."/>
            <person name="Wu C.S."/>
            <person name="Ke H.M."/>
            <person name="Chang L.Y."/>
            <person name="Hsu C.Y."/>
            <person name="Yang H.T."/>
            <person name="Sudianto E."/>
            <person name="Hsu M.H."/>
            <person name="Wu K.P."/>
            <person name="Wang L.N."/>
            <person name="Leebens-Mack J.H."/>
            <person name="Tsai I.J."/>
        </authorList>
    </citation>
    <scope>NUCLEOTIDE SEQUENCE [LARGE SCALE GENOMIC DNA]</scope>
    <source>
        <strain evidence="2">cv. Chaw 1501</strain>
        <tissue evidence="1">Young leaves</tissue>
    </source>
</reference>
<dbReference type="Proteomes" id="UP000283530">
    <property type="component" value="Unassembled WGS sequence"/>
</dbReference>
<protein>
    <submittedName>
        <fullName evidence="1">Lipase_GDSL domain-containing protein</fullName>
    </submittedName>
</protein>
<proteinExistence type="predicted"/>
<gene>
    <name evidence="1" type="ORF">CKAN_02574900</name>
</gene>
<dbReference type="OrthoDB" id="1600564at2759"/>
<name>A0A3S3NJH1_9MAGN</name>
<sequence length="84" mass="9645">MQNARIILQNHCFLWEKSVVTIITTHSYKILIEQGAVELVVPGKLPIGCSPGYLTLFSSSKKENYNPRNGWKMALILWTMRETH</sequence>
<dbReference type="AlphaFoldDB" id="A0A3S3NJH1"/>
<comment type="caution">
    <text evidence="1">The sequence shown here is derived from an EMBL/GenBank/DDBJ whole genome shotgun (WGS) entry which is preliminary data.</text>
</comment>
<accession>A0A3S3NJH1</accession>
<evidence type="ECO:0000313" key="1">
    <source>
        <dbReference type="EMBL" id="RWR96366.1"/>
    </source>
</evidence>
<evidence type="ECO:0000313" key="2">
    <source>
        <dbReference type="Proteomes" id="UP000283530"/>
    </source>
</evidence>
<dbReference type="STRING" id="337451.A0A3S3NJH1"/>
<keyword evidence="2" id="KW-1185">Reference proteome</keyword>
<dbReference type="EMBL" id="QPKB01000012">
    <property type="protein sequence ID" value="RWR96366.1"/>
    <property type="molecule type" value="Genomic_DNA"/>
</dbReference>
<organism evidence="1 2">
    <name type="scientific">Cinnamomum micranthum f. kanehirae</name>
    <dbReference type="NCBI Taxonomy" id="337451"/>
    <lineage>
        <taxon>Eukaryota</taxon>
        <taxon>Viridiplantae</taxon>
        <taxon>Streptophyta</taxon>
        <taxon>Embryophyta</taxon>
        <taxon>Tracheophyta</taxon>
        <taxon>Spermatophyta</taxon>
        <taxon>Magnoliopsida</taxon>
        <taxon>Magnoliidae</taxon>
        <taxon>Laurales</taxon>
        <taxon>Lauraceae</taxon>
        <taxon>Cinnamomum</taxon>
    </lineage>
</organism>